<keyword evidence="6" id="KW-0067">ATP-binding</keyword>
<evidence type="ECO:0000256" key="4">
    <source>
        <dbReference type="ARBA" id="ARBA00022741"/>
    </source>
</evidence>
<dbReference type="Pfam" id="PF00069">
    <property type="entry name" value="Pkinase"/>
    <property type="match status" value="1"/>
</dbReference>
<evidence type="ECO:0000256" key="2">
    <source>
        <dbReference type="ARBA" id="ARBA00022527"/>
    </source>
</evidence>
<keyword evidence="3" id="KW-0808">Transferase</keyword>
<reference evidence="9 10" key="1">
    <citation type="submission" date="2019-02" db="EMBL/GenBank/DDBJ databases">
        <title>Genome sequencing of the rare red list fungi Antrodiella citrinella (Flaviporus citrinellus).</title>
        <authorList>
            <person name="Buettner E."/>
            <person name="Kellner H."/>
        </authorList>
    </citation>
    <scope>NUCLEOTIDE SEQUENCE [LARGE SCALE GENOMIC DNA]</scope>
    <source>
        <strain evidence="9 10">DSM 108506</strain>
    </source>
</reference>
<dbReference type="SUPFAM" id="SSF56112">
    <property type="entry name" value="Protein kinase-like (PK-like)"/>
    <property type="match status" value="1"/>
</dbReference>
<keyword evidence="7" id="KW-0175">Coiled coil</keyword>
<dbReference type="GO" id="GO:0005524">
    <property type="term" value="F:ATP binding"/>
    <property type="evidence" value="ECO:0007669"/>
    <property type="project" value="UniProtKB-KW"/>
</dbReference>
<comment type="caution">
    <text evidence="9">The sequence shown here is derived from an EMBL/GenBank/DDBJ whole genome shotgun (WGS) entry which is preliminary data.</text>
</comment>
<evidence type="ECO:0000256" key="3">
    <source>
        <dbReference type="ARBA" id="ARBA00022679"/>
    </source>
</evidence>
<evidence type="ECO:0000256" key="5">
    <source>
        <dbReference type="ARBA" id="ARBA00022777"/>
    </source>
</evidence>
<accession>A0A4S4MRQ5</accession>
<dbReference type="Proteomes" id="UP000308730">
    <property type="component" value="Unassembled WGS sequence"/>
</dbReference>
<protein>
    <recommendedName>
        <fullName evidence="8">Protein kinase domain-containing protein</fullName>
    </recommendedName>
</protein>
<dbReference type="InterPro" id="IPR000719">
    <property type="entry name" value="Prot_kinase_dom"/>
</dbReference>
<feature type="domain" description="Protein kinase" evidence="8">
    <location>
        <begin position="1"/>
        <end position="239"/>
    </location>
</feature>
<dbReference type="PROSITE" id="PS50011">
    <property type="entry name" value="PROTEIN_KINASE_DOM"/>
    <property type="match status" value="1"/>
</dbReference>
<evidence type="ECO:0000259" key="8">
    <source>
        <dbReference type="PROSITE" id="PS50011"/>
    </source>
</evidence>
<evidence type="ECO:0000313" key="10">
    <source>
        <dbReference type="Proteomes" id="UP000308730"/>
    </source>
</evidence>
<dbReference type="InterPro" id="IPR011009">
    <property type="entry name" value="Kinase-like_dom_sf"/>
</dbReference>
<dbReference type="OrthoDB" id="4062651at2759"/>
<evidence type="ECO:0000256" key="7">
    <source>
        <dbReference type="SAM" id="Coils"/>
    </source>
</evidence>
<dbReference type="AlphaFoldDB" id="A0A4S4MRQ5"/>
<dbReference type="Gene3D" id="1.10.510.10">
    <property type="entry name" value="Transferase(Phosphotransferase) domain 1"/>
    <property type="match status" value="1"/>
</dbReference>
<dbReference type="EMBL" id="SGPM01000211">
    <property type="protein sequence ID" value="THH27978.1"/>
    <property type="molecule type" value="Genomic_DNA"/>
</dbReference>
<name>A0A4S4MRQ5_9APHY</name>
<keyword evidence="2" id="KW-0723">Serine/threonine-protein kinase</keyword>
<evidence type="ECO:0000256" key="6">
    <source>
        <dbReference type="ARBA" id="ARBA00022840"/>
    </source>
</evidence>
<proteinExistence type="inferred from homology"/>
<sequence length="363" mass="40530">MIPSSFFLKDVQYTDRKAARRGSINDVFAGTFQGTKVALKRLRTGDQQRNDELKQLYQILDGLTYLHSEGVVHGNLHGGNVLVDEIGNACLTDFGQASLVEMVNNLQAVESSRAEHLRWTAPELIKVSGNATVAPGRRTGTREGDVFSFACICVELYSGKPPMSELTGVQAGRRYVGVISCWVQRPSVRPSAEAARNQMGVIGNILGRMLDETQLQLNDAKAELNDTKVELNAAKHEWATKEKIYTGQIVDLESKVAALSKSLEAEIISHPNLPLQKRHTDLTREFEMYRLSMRGLGEQVQKSMQEQTAQNAQRWDALRVSMQEQAVQDVQRWDALRLNFQAQLNSFQKDDVGKTKEQHSASS</sequence>
<gene>
    <name evidence="9" type="ORF">EUX98_g6209</name>
</gene>
<dbReference type="GO" id="GO:0004674">
    <property type="term" value="F:protein serine/threonine kinase activity"/>
    <property type="evidence" value="ECO:0007669"/>
    <property type="project" value="UniProtKB-KW"/>
</dbReference>
<keyword evidence="10" id="KW-1185">Reference proteome</keyword>
<organism evidence="9 10">
    <name type="scientific">Antrodiella citrinella</name>
    <dbReference type="NCBI Taxonomy" id="2447956"/>
    <lineage>
        <taxon>Eukaryota</taxon>
        <taxon>Fungi</taxon>
        <taxon>Dikarya</taxon>
        <taxon>Basidiomycota</taxon>
        <taxon>Agaricomycotina</taxon>
        <taxon>Agaricomycetes</taxon>
        <taxon>Polyporales</taxon>
        <taxon>Steccherinaceae</taxon>
        <taxon>Antrodiella</taxon>
    </lineage>
</organism>
<keyword evidence="4" id="KW-0547">Nucleotide-binding</keyword>
<feature type="coiled-coil region" evidence="7">
    <location>
        <begin position="210"/>
        <end position="237"/>
    </location>
</feature>
<comment type="similarity">
    <text evidence="1">Belongs to the protein kinase superfamily. STE Ser/Thr protein kinase family. MAP kinase kinase kinase subfamily.</text>
</comment>
<dbReference type="PANTHER" id="PTHR11584:SF369">
    <property type="entry name" value="MITOGEN-ACTIVATED PROTEIN KINASE KINASE KINASE 19-RELATED"/>
    <property type="match status" value="1"/>
</dbReference>
<keyword evidence="5" id="KW-0418">Kinase</keyword>
<evidence type="ECO:0000256" key="1">
    <source>
        <dbReference type="ARBA" id="ARBA00006529"/>
    </source>
</evidence>
<evidence type="ECO:0000313" key="9">
    <source>
        <dbReference type="EMBL" id="THH27978.1"/>
    </source>
</evidence>
<dbReference type="PANTHER" id="PTHR11584">
    <property type="entry name" value="SERINE/THREONINE PROTEIN KINASE"/>
    <property type="match status" value="1"/>
</dbReference>